<dbReference type="InterPro" id="IPR010982">
    <property type="entry name" value="Lambda_DNA-bd_dom_sf"/>
</dbReference>
<dbReference type="Gene3D" id="1.10.260.40">
    <property type="entry name" value="lambda repressor-like DNA-binding domains"/>
    <property type="match status" value="1"/>
</dbReference>
<dbReference type="AlphaFoldDB" id="A0AA45WKV0"/>
<dbReference type="InterPro" id="IPR001387">
    <property type="entry name" value="Cro/C1-type_HTH"/>
</dbReference>
<dbReference type="Pfam" id="PF01381">
    <property type="entry name" value="HTH_3"/>
    <property type="match status" value="1"/>
</dbReference>
<sequence>MIPKCKKRSPWLYDQMKAEVEEYERVIRGEFDKETVSMNELGSHLIKLRLWKGITQSELAKRLGVSQPQVSKDERFDYQSISVEKANRILKALGVERLTIIPGNEEMPPGYEEFLQASKEMAATKEKQAG</sequence>
<dbReference type="CDD" id="cd00093">
    <property type="entry name" value="HTH_XRE"/>
    <property type="match status" value="1"/>
</dbReference>
<evidence type="ECO:0000313" key="2">
    <source>
        <dbReference type="EMBL" id="SMP08569.1"/>
    </source>
</evidence>
<reference evidence="2" key="1">
    <citation type="submission" date="2017-05" db="EMBL/GenBank/DDBJ databases">
        <authorList>
            <person name="Varghese N."/>
            <person name="Submissions S."/>
        </authorList>
    </citation>
    <scope>NUCLEOTIDE SEQUENCE</scope>
    <source>
        <strain evidence="2">DSM 45262</strain>
    </source>
</reference>
<dbReference type="SUPFAM" id="SSF47413">
    <property type="entry name" value="lambda repressor-like DNA-binding domains"/>
    <property type="match status" value="1"/>
</dbReference>
<dbReference type="Proteomes" id="UP001157946">
    <property type="component" value="Unassembled WGS sequence"/>
</dbReference>
<name>A0AA45WKV0_9BACL</name>
<accession>A0AA45WKV0</accession>
<gene>
    <name evidence="2" type="ORF">SAMN06265361_10240</name>
</gene>
<keyword evidence="3" id="KW-1185">Reference proteome</keyword>
<dbReference type="PROSITE" id="PS50943">
    <property type="entry name" value="HTH_CROC1"/>
    <property type="match status" value="1"/>
</dbReference>
<feature type="domain" description="HTH cro/C1-type" evidence="1">
    <location>
        <begin position="45"/>
        <end position="101"/>
    </location>
</feature>
<proteinExistence type="predicted"/>
<evidence type="ECO:0000313" key="3">
    <source>
        <dbReference type="Proteomes" id="UP001157946"/>
    </source>
</evidence>
<evidence type="ECO:0000259" key="1">
    <source>
        <dbReference type="PROSITE" id="PS50943"/>
    </source>
</evidence>
<dbReference type="GO" id="GO:0003677">
    <property type="term" value="F:DNA binding"/>
    <property type="evidence" value="ECO:0007669"/>
    <property type="project" value="InterPro"/>
</dbReference>
<dbReference type="RefSeq" id="WP_284724005.1">
    <property type="nucleotide sequence ID" value="NZ_FXTU01000002.1"/>
</dbReference>
<dbReference type="EMBL" id="FXTU01000002">
    <property type="protein sequence ID" value="SMP08569.1"/>
    <property type="molecule type" value="Genomic_DNA"/>
</dbReference>
<protein>
    <submittedName>
        <fullName evidence="2">Helix-turn-helix</fullName>
    </submittedName>
</protein>
<organism evidence="2 3">
    <name type="scientific">Laceyella tengchongensis</name>
    <dbReference type="NCBI Taxonomy" id="574699"/>
    <lineage>
        <taxon>Bacteria</taxon>
        <taxon>Bacillati</taxon>
        <taxon>Bacillota</taxon>
        <taxon>Bacilli</taxon>
        <taxon>Bacillales</taxon>
        <taxon>Thermoactinomycetaceae</taxon>
        <taxon>Laceyella</taxon>
    </lineage>
</organism>
<dbReference type="SMART" id="SM00530">
    <property type="entry name" value="HTH_XRE"/>
    <property type="match status" value="1"/>
</dbReference>
<comment type="caution">
    <text evidence="2">The sequence shown here is derived from an EMBL/GenBank/DDBJ whole genome shotgun (WGS) entry which is preliminary data.</text>
</comment>